<feature type="region of interest" description="Disordered" evidence="3">
    <location>
        <begin position="575"/>
        <end position="609"/>
    </location>
</feature>
<feature type="compositionally biased region" description="Basic and acidic residues" evidence="3">
    <location>
        <begin position="553"/>
        <end position="568"/>
    </location>
</feature>
<reference evidence="4" key="2">
    <citation type="submission" date="2025-08" db="UniProtKB">
        <authorList>
            <consortium name="Ensembl"/>
        </authorList>
    </citation>
    <scope>IDENTIFICATION</scope>
</reference>
<feature type="compositionally biased region" description="Basic and acidic residues" evidence="3">
    <location>
        <begin position="371"/>
        <end position="384"/>
    </location>
</feature>
<dbReference type="Ensembl" id="ENSGACT00000034483.1">
    <property type="protein sequence ID" value="ENSGACP00000051667.1"/>
    <property type="gene ID" value="ENSGACG00000014999.2"/>
</dbReference>
<dbReference type="GO" id="GO:0048701">
    <property type="term" value="P:embryonic cranial skeleton morphogenesis"/>
    <property type="evidence" value="ECO:0007669"/>
    <property type="project" value="Ensembl"/>
</dbReference>
<dbReference type="GO" id="GO:1990269">
    <property type="term" value="F:RNA polymerase II C-terminal domain phosphoserine binding"/>
    <property type="evidence" value="ECO:0007669"/>
    <property type="project" value="TreeGrafter"/>
</dbReference>
<dbReference type="GeneTree" id="ENSGT00550000074952"/>
<feature type="compositionally biased region" description="Acidic residues" evidence="3">
    <location>
        <begin position="1"/>
        <end position="15"/>
    </location>
</feature>
<dbReference type="AlphaFoldDB" id="A0AAQ4QMA0"/>
<evidence type="ECO:0000313" key="4">
    <source>
        <dbReference type="Ensembl" id="ENSGACP00000051667.1"/>
    </source>
</evidence>
<evidence type="ECO:0000313" key="5">
    <source>
        <dbReference type="Proteomes" id="UP000007635"/>
    </source>
</evidence>
<dbReference type="GO" id="GO:0014032">
    <property type="term" value="P:neural crest cell development"/>
    <property type="evidence" value="ECO:0007669"/>
    <property type="project" value="Ensembl"/>
</dbReference>
<sequence length="725" mass="81428">MADMDELFGSDGDSDNEQRGKDVSGSGSGSDSEQERPRSASNASGSGSDSEREQNDEEEEEGQEEGKPSINKLFGDDSEDEQHSQHSGSDNQSERSANQSEASMHSEPADRDHSDGEQHSGSERGRRDEDEDEEDEARRSGAGSPAGSGMSAEGSPHSEMGSARSERRYAGIVKPNNRKTMRFSHFYSLFPWMRLFESSVHSEPGTPQSGAATPLSDGEASGRENQSDDEKWEGGAKSDQSEDEEEKRRYSDEERENSDDEGPRNRKSESAKGSDSEDDFLRQKTKTKAAYDSDSDSDVGSKKGKKRFGFFFFLFYGQPERFGSLVSVLLFTVKKTAADDLFGEADDISSDSDAEKPPTPGQPLDAEDGMEGDHAEEEHAPETRIEVEIPKVSTDLGSDLYFVKLPNFLSVEPRPFDPQYYEDEFEDEEMLDEEGRTRLKLKVENTIRWRAKRDEEGNESRESNARIVKWSDGSMSLHLGNEVFDVYKAPLQGDHNHLFIRQGTGLQGQAVFKTKLTFRPHSTDSATHRKMTLSLADRCSKTQKIRILPMAGRDPESHRNEMIKKEEERLRASIRRESQQRRMREKQHQRGLSSGYLEPDRYDDEEDGEEAVSLAAIKSKYKGGGGLREERARIYSSDSDEGSDDDKAQRLMKAKKLDSDEEGEGSSKRKAEDDDDEEEQEVATKKAKKYVISDEEEEEEEVEEEEGGKEEGEGEEVEDDDDDDE</sequence>
<feature type="compositionally biased region" description="Polar residues" evidence="3">
    <location>
        <begin position="200"/>
        <end position="211"/>
    </location>
</feature>
<feature type="region of interest" description="Disordered" evidence="3">
    <location>
        <begin position="1"/>
        <end position="183"/>
    </location>
</feature>
<evidence type="ECO:0000256" key="2">
    <source>
        <dbReference type="ARBA" id="ARBA00019689"/>
    </source>
</evidence>
<accession>A0AAQ4QMA0</accession>
<feature type="compositionally biased region" description="Basic and acidic residues" evidence="3">
    <location>
        <begin position="220"/>
        <end position="252"/>
    </location>
</feature>
<reference evidence="4" key="3">
    <citation type="submission" date="2025-09" db="UniProtKB">
        <authorList>
            <consortium name="Ensembl"/>
        </authorList>
    </citation>
    <scope>IDENTIFICATION</scope>
</reference>
<keyword evidence="5" id="KW-1185">Reference proteome</keyword>
<feature type="region of interest" description="Disordered" evidence="3">
    <location>
        <begin position="549"/>
        <end position="568"/>
    </location>
</feature>
<evidence type="ECO:0000256" key="3">
    <source>
        <dbReference type="SAM" id="MobiDB-lite"/>
    </source>
</evidence>
<protein>
    <recommendedName>
        <fullName evidence="2">RNA polymerase-associated protein LEO1</fullName>
    </recommendedName>
</protein>
<dbReference type="GO" id="GO:0021782">
    <property type="term" value="P:glial cell development"/>
    <property type="evidence" value="ECO:0007669"/>
    <property type="project" value="Ensembl"/>
</dbReference>
<reference evidence="4 5" key="1">
    <citation type="journal article" date="2021" name="G3 (Bethesda)">
        <title>Improved contiguity of the threespine stickleback genome using long-read sequencing.</title>
        <authorList>
            <person name="Nath S."/>
            <person name="Shaw D.E."/>
            <person name="White M.A."/>
        </authorList>
    </citation>
    <scope>NUCLEOTIDE SEQUENCE [LARGE SCALE GENOMIC DNA]</scope>
    <source>
        <strain evidence="4 5">Lake Benthic</strain>
    </source>
</reference>
<feature type="compositionally biased region" description="Acidic residues" evidence="3">
    <location>
        <begin position="693"/>
        <end position="725"/>
    </location>
</feature>
<organism evidence="4 5">
    <name type="scientific">Gasterosteus aculeatus aculeatus</name>
    <name type="common">three-spined stickleback</name>
    <dbReference type="NCBI Taxonomy" id="481459"/>
    <lineage>
        <taxon>Eukaryota</taxon>
        <taxon>Metazoa</taxon>
        <taxon>Chordata</taxon>
        <taxon>Craniata</taxon>
        <taxon>Vertebrata</taxon>
        <taxon>Euteleostomi</taxon>
        <taxon>Actinopterygii</taxon>
        <taxon>Neopterygii</taxon>
        <taxon>Teleostei</taxon>
        <taxon>Neoteleostei</taxon>
        <taxon>Acanthomorphata</taxon>
        <taxon>Eupercaria</taxon>
        <taxon>Perciformes</taxon>
        <taxon>Cottioidei</taxon>
        <taxon>Gasterosteales</taxon>
        <taxon>Gasterosteidae</taxon>
        <taxon>Gasterosteus</taxon>
    </lineage>
</organism>
<feature type="region of interest" description="Disordered" evidence="3">
    <location>
        <begin position="633"/>
        <end position="725"/>
    </location>
</feature>
<name>A0AAQ4QMA0_GASAC</name>
<dbReference type="GO" id="GO:0050936">
    <property type="term" value="P:xanthophore differentiation"/>
    <property type="evidence" value="ECO:0007669"/>
    <property type="project" value="Ensembl"/>
</dbReference>
<feature type="compositionally biased region" description="Acidic residues" evidence="3">
    <location>
        <begin position="54"/>
        <end position="63"/>
    </location>
</feature>
<dbReference type="InterPro" id="IPR007149">
    <property type="entry name" value="Leo1"/>
</dbReference>
<feature type="compositionally biased region" description="Polar residues" evidence="3">
    <location>
        <begin position="85"/>
        <end position="103"/>
    </location>
</feature>
<feature type="compositionally biased region" description="Low complexity" evidence="3">
    <location>
        <begin position="140"/>
        <end position="155"/>
    </location>
</feature>
<dbReference type="GO" id="GO:0016593">
    <property type="term" value="C:Cdc73/Paf1 complex"/>
    <property type="evidence" value="ECO:0007669"/>
    <property type="project" value="Ensembl"/>
</dbReference>
<dbReference type="PANTHER" id="PTHR23146">
    <property type="entry name" value="LEO1 PROTEIN"/>
    <property type="match status" value="1"/>
</dbReference>
<dbReference type="GO" id="GO:0021529">
    <property type="term" value="P:spinal cord oligodendrocyte cell differentiation"/>
    <property type="evidence" value="ECO:0007669"/>
    <property type="project" value="Ensembl"/>
</dbReference>
<dbReference type="GO" id="GO:0006368">
    <property type="term" value="P:transcription elongation by RNA polymerase II"/>
    <property type="evidence" value="ECO:0007669"/>
    <property type="project" value="InterPro"/>
</dbReference>
<feature type="compositionally biased region" description="Basic and acidic residues" evidence="3">
    <location>
        <begin position="261"/>
        <end position="282"/>
    </location>
</feature>
<feature type="compositionally biased region" description="Basic and acidic residues" evidence="3">
    <location>
        <begin position="107"/>
        <end position="128"/>
    </location>
</feature>
<evidence type="ECO:0000256" key="1">
    <source>
        <dbReference type="ARBA" id="ARBA00010903"/>
    </source>
</evidence>
<feature type="compositionally biased region" description="Low complexity" evidence="3">
    <location>
        <begin position="39"/>
        <end position="48"/>
    </location>
</feature>
<dbReference type="GO" id="GO:0032968">
    <property type="term" value="P:positive regulation of transcription elongation by RNA polymerase II"/>
    <property type="evidence" value="ECO:0007669"/>
    <property type="project" value="TreeGrafter"/>
</dbReference>
<feature type="region of interest" description="Disordered" evidence="3">
    <location>
        <begin position="344"/>
        <end position="384"/>
    </location>
</feature>
<dbReference type="PANTHER" id="PTHR23146:SF0">
    <property type="entry name" value="RNA POLYMERASE-ASSOCIATED PROTEIN LEO1"/>
    <property type="match status" value="1"/>
</dbReference>
<feature type="region of interest" description="Disordered" evidence="3">
    <location>
        <begin position="200"/>
        <end position="303"/>
    </location>
</feature>
<proteinExistence type="inferred from homology"/>
<dbReference type="Pfam" id="PF04004">
    <property type="entry name" value="Leo1"/>
    <property type="match status" value="1"/>
</dbReference>
<dbReference type="Proteomes" id="UP000007635">
    <property type="component" value="Chromosome II"/>
</dbReference>
<feature type="compositionally biased region" description="Basic and acidic residues" evidence="3">
    <location>
        <begin position="575"/>
        <end position="588"/>
    </location>
</feature>
<dbReference type="GO" id="GO:0030318">
    <property type="term" value="P:melanocyte differentiation"/>
    <property type="evidence" value="ECO:0007669"/>
    <property type="project" value="Ensembl"/>
</dbReference>
<comment type="similarity">
    <text evidence="1">Belongs to the LEO1 family.</text>
</comment>
<dbReference type="GO" id="GO:0007507">
    <property type="term" value="P:heart development"/>
    <property type="evidence" value="ECO:0007669"/>
    <property type="project" value="Ensembl"/>
</dbReference>